<reference evidence="2" key="1">
    <citation type="submission" date="2022-07" db="EMBL/GenBank/DDBJ databases">
        <title>Phylogenomic reconstructions and comparative analyses of Kickxellomycotina fungi.</title>
        <authorList>
            <person name="Reynolds N.K."/>
            <person name="Stajich J.E."/>
            <person name="Barry K."/>
            <person name="Grigoriev I.V."/>
            <person name="Crous P."/>
            <person name="Smith M.E."/>
        </authorList>
    </citation>
    <scope>NUCLEOTIDE SEQUENCE</scope>
    <source>
        <strain evidence="2">NBRC 32514</strain>
    </source>
</reference>
<organism evidence="2 3">
    <name type="scientific">Coemansia erecta</name>
    <dbReference type="NCBI Taxonomy" id="147472"/>
    <lineage>
        <taxon>Eukaryota</taxon>
        <taxon>Fungi</taxon>
        <taxon>Fungi incertae sedis</taxon>
        <taxon>Zoopagomycota</taxon>
        <taxon>Kickxellomycotina</taxon>
        <taxon>Kickxellomycetes</taxon>
        <taxon>Kickxellales</taxon>
        <taxon>Kickxellaceae</taxon>
        <taxon>Coemansia</taxon>
    </lineage>
</organism>
<dbReference type="PANTHER" id="PTHR13394:SF0">
    <property type="entry name" value="ORIGIN RECOGNITION COMPLEX SUBUNIT 6"/>
    <property type="match status" value="1"/>
</dbReference>
<evidence type="ECO:0000313" key="3">
    <source>
        <dbReference type="Proteomes" id="UP001149813"/>
    </source>
</evidence>
<dbReference type="GO" id="GO:0006270">
    <property type="term" value="P:DNA replication initiation"/>
    <property type="evidence" value="ECO:0007669"/>
    <property type="project" value="TreeGrafter"/>
</dbReference>
<dbReference type="GO" id="GO:0005664">
    <property type="term" value="C:nuclear origin of replication recognition complex"/>
    <property type="evidence" value="ECO:0007669"/>
    <property type="project" value="InterPro"/>
</dbReference>
<proteinExistence type="predicted"/>
<accession>A0A9W8CT74</accession>
<evidence type="ECO:0000313" key="2">
    <source>
        <dbReference type="EMBL" id="KAJ1722878.1"/>
    </source>
</evidence>
<dbReference type="InterPro" id="IPR054113">
    <property type="entry name" value="ORC6_cyclin-like_2nd"/>
</dbReference>
<comment type="caution">
    <text evidence="2">The sequence shown here is derived from an EMBL/GenBank/DDBJ whole genome shotgun (WGS) entry which is preliminary data.</text>
</comment>
<sequence length="182" mass="19987">MNEILSKHISLLQLEGIPNLAPKAAQFFDQLCKRITDPKNKAMLLCRQAVAIQLACEILSIEFNEVAASSISAVSSRTYLMCVQEARVALGLNRNITLEELDVQFGPPRGVIEACRDMLAEFKVKLVATMPASVSRSINWNDSVYIVGVFSVVCKYMKKRIAGKAKLLALSSKTDDGSDYSA</sequence>
<dbReference type="PANTHER" id="PTHR13394">
    <property type="entry name" value="ORIGIN RECOGNITION COMPLEX SUBUNIT 6"/>
    <property type="match status" value="1"/>
</dbReference>
<keyword evidence="3" id="KW-1185">Reference proteome</keyword>
<dbReference type="AlphaFoldDB" id="A0A9W8CT74"/>
<name>A0A9W8CT74_9FUNG</name>
<feature type="domain" description="ORC6 second cyclin-like" evidence="1">
    <location>
        <begin position="96"/>
        <end position="172"/>
    </location>
</feature>
<dbReference type="InterPro" id="IPR020529">
    <property type="entry name" value="ORC6_met/pln"/>
</dbReference>
<gene>
    <name evidence="2" type="primary">ORC6</name>
    <name evidence="2" type="ORF">LPJ53_002748</name>
</gene>
<dbReference type="EMBL" id="JANBOJ010000091">
    <property type="protein sequence ID" value="KAJ1722878.1"/>
    <property type="molecule type" value="Genomic_DNA"/>
</dbReference>
<evidence type="ECO:0000259" key="1">
    <source>
        <dbReference type="Pfam" id="PF21913"/>
    </source>
</evidence>
<dbReference type="OrthoDB" id="5552484at2759"/>
<dbReference type="Pfam" id="PF21913">
    <property type="entry name" value="ORC6_2nd"/>
    <property type="match status" value="1"/>
</dbReference>
<dbReference type="Proteomes" id="UP001149813">
    <property type="component" value="Unassembled WGS sequence"/>
</dbReference>
<protein>
    <submittedName>
        <fullName evidence="2">Origin of replication complex subunit 6</fullName>
    </submittedName>
</protein>
<dbReference type="Gene3D" id="1.10.472.10">
    <property type="entry name" value="Cyclin-like"/>
    <property type="match status" value="1"/>
</dbReference>